<name>V5YMQ3_9BURK</name>
<dbReference type="AlphaFoldDB" id="V5YMQ3"/>
<dbReference type="RefSeq" id="WP_023842403.1">
    <property type="nucleotide sequence ID" value="NC_022995.1"/>
</dbReference>
<dbReference type="EMBL" id="AB853026">
    <property type="protein sequence ID" value="BAO18860.1"/>
    <property type="molecule type" value="Genomic_DNA"/>
</dbReference>
<accession>V5YMQ3</accession>
<evidence type="ECO:0000313" key="1">
    <source>
        <dbReference type="EMBL" id="BAO18860.1"/>
    </source>
</evidence>
<protein>
    <submittedName>
        <fullName evidence="1">Uncharacterized protein</fullName>
    </submittedName>
</protein>
<keyword evidence="1" id="KW-0614">Plasmid</keyword>
<proteinExistence type="predicted"/>
<sequence>MTHFATAHRWRQENGYVGRGGVVVLYEGEVQSWVDALRNPEHWRPGCIAVDEVGNRWMTVAGTVSDGALMWLPVEQIPATVQSRPGKGQLVIQIMLNGAEAEQNLAARNAFLERLSGMDGVEIDGTGAGFGTYDVFLNTTDTEASELRARTEQVVLDAGLAATISYLPTPI</sequence>
<reference evidence="1" key="1">
    <citation type="journal article" date="2014" name="Microbiology">
        <title>A 2,4-dichlorophenoxyacetic acid degradation plasmid pM7012 discloses distribution of an unclassified megaplasmid group across bacterial species.</title>
        <authorList>
            <person name="Sakai Y."/>
            <person name="Ogawa N."/>
            <person name="Shimomura Y."/>
            <person name="Fujii T."/>
        </authorList>
    </citation>
    <scope>NUCLEOTIDE SEQUENCE</scope>
    <source>
        <strain evidence="1">M701</strain>
    </source>
</reference>
<organism evidence="1">
    <name type="scientific">Burkholderia sp. M701</name>
    <dbReference type="NCBI Taxonomy" id="326454"/>
    <lineage>
        <taxon>Bacteria</taxon>
        <taxon>Pseudomonadati</taxon>
        <taxon>Pseudomonadota</taxon>
        <taxon>Betaproteobacteria</taxon>
        <taxon>Burkholderiales</taxon>
        <taxon>Burkholderiaceae</taxon>
        <taxon>Burkholderia</taxon>
    </lineage>
</organism>
<geneLocation type="plasmid" evidence="1">
    <name>pM7012</name>
</geneLocation>
<reference evidence="1" key="2">
    <citation type="submission" date="2024-06" db="EMBL/GenBank/DDBJ databases">
        <authorList>
            <person name="Sakai Y."/>
            <person name="Fujii T."/>
        </authorList>
    </citation>
    <scope>NUCLEOTIDE SEQUENCE</scope>
    <source>
        <strain evidence="1">M701</strain>
        <plasmid evidence="1">pM7012</plasmid>
    </source>
</reference>